<name>A0AAV9XUK5_9CRYT</name>
<keyword evidence="5" id="KW-0540">Nuclease</keyword>
<dbReference type="EMBL" id="JAWDEY010000034">
    <property type="protein sequence ID" value="KAK6588367.1"/>
    <property type="molecule type" value="Genomic_DNA"/>
</dbReference>
<organism evidence="12 13">
    <name type="scientific">Cryptosporidium xiaoi</name>
    <dbReference type="NCBI Taxonomy" id="659607"/>
    <lineage>
        <taxon>Eukaryota</taxon>
        <taxon>Sar</taxon>
        <taxon>Alveolata</taxon>
        <taxon>Apicomplexa</taxon>
        <taxon>Conoidasida</taxon>
        <taxon>Coccidia</taxon>
        <taxon>Eucoccidiorida</taxon>
        <taxon>Eimeriorina</taxon>
        <taxon>Cryptosporidiidae</taxon>
        <taxon>Cryptosporidium</taxon>
    </lineage>
</organism>
<feature type="region of interest" description="Disordered" evidence="10">
    <location>
        <begin position="213"/>
        <end position="240"/>
    </location>
</feature>
<evidence type="ECO:0000256" key="6">
    <source>
        <dbReference type="ARBA" id="ARBA00022801"/>
    </source>
</evidence>
<dbReference type="Pfam" id="PF00929">
    <property type="entry name" value="RNase_T"/>
    <property type="match status" value="1"/>
</dbReference>
<comment type="subcellular location">
    <subcellularLocation>
        <location evidence="1">Nucleus</location>
    </subcellularLocation>
</comment>
<keyword evidence="4" id="KW-0698">rRNA processing</keyword>
<evidence type="ECO:0000256" key="10">
    <source>
        <dbReference type="SAM" id="MobiDB-lite"/>
    </source>
</evidence>
<evidence type="ECO:0000256" key="1">
    <source>
        <dbReference type="ARBA" id="ARBA00004123"/>
    </source>
</evidence>
<gene>
    <name evidence="12" type="ORF">RS030_6847</name>
</gene>
<evidence type="ECO:0000256" key="8">
    <source>
        <dbReference type="ARBA" id="ARBA00023242"/>
    </source>
</evidence>
<dbReference type="GO" id="GO:0005634">
    <property type="term" value="C:nucleus"/>
    <property type="evidence" value="ECO:0007669"/>
    <property type="project" value="UniProtKB-SubCell"/>
</dbReference>
<dbReference type="GO" id="GO:0003676">
    <property type="term" value="F:nucleic acid binding"/>
    <property type="evidence" value="ECO:0007669"/>
    <property type="project" value="InterPro"/>
</dbReference>
<keyword evidence="7" id="KW-0269">Exonuclease</keyword>
<dbReference type="InterPro" id="IPR013520">
    <property type="entry name" value="Ribonucl_H"/>
</dbReference>
<dbReference type="PANTHER" id="PTHR12801:SF45">
    <property type="entry name" value="RNA EXONUCLEASE 4"/>
    <property type="match status" value="1"/>
</dbReference>
<dbReference type="InterPro" id="IPR037431">
    <property type="entry name" value="REX4_DEDDh_dom"/>
</dbReference>
<dbReference type="GO" id="GO:0008408">
    <property type="term" value="F:3'-5' exonuclease activity"/>
    <property type="evidence" value="ECO:0007669"/>
    <property type="project" value="InterPro"/>
</dbReference>
<dbReference type="InterPro" id="IPR036397">
    <property type="entry name" value="RNaseH_sf"/>
</dbReference>
<keyword evidence="13" id="KW-1185">Reference proteome</keyword>
<evidence type="ECO:0000313" key="12">
    <source>
        <dbReference type="EMBL" id="KAK6588367.1"/>
    </source>
</evidence>
<evidence type="ECO:0000313" key="13">
    <source>
        <dbReference type="Proteomes" id="UP001311799"/>
    </source>
</evidence>
<evidence type="ECO:0000256" key="3">
    <source>
        <dbReference type="ARBA" id="ARBA00016937"/>
    </source>
</evidence>
<dbReference type="SMART" id="SM00479">
    <property type="entry name" value="EXOIII"/>
    <property type="match status" value="1"/>
</dbReference>
<dbReference type="Proteomes" id="UP001311799">
    <property type="component" value="Unassembled WGS sequence"/>
</dbReference>
<dbReference type="InterPro" id="IPR047021">
    <property type="entry name" value="REXO1/3/4-like"/>
</dbReference>
<dbReference type="InterPro" id="IPR012337">
    <property type="entry name" value="RNaseH-like_sf"/>
</dbReference>
<comment type="function">
    <text evidence="9">Exoribonuclease involved in ribosome biosynthesis. Involved in the processing of ITS1, the internal transcribed spacer localized between the 18S and 5.8S rRNAs.</text>
</comment>
<dbReference type="CDD" id="cd06144">
    <property type="entry name" value="REX4_like"/>
    <property type="match status" value="1"/>
</dbReference>
<feature type="compositionally biased region" description="Basic residues" evidence="10">
    <location>
        <begin position="272"/>
        <end position="291"/>
    </location>
</feature>
<proteinExistence type="inferred from homology"/>
<evidence type="ECO:0000259" key="11">
    <source>
        <dbReference type="SMART" id="SM00479"/>
    </source>
</evidence>
<accession>A0AAV9XUK5</accession>
<reference evidence="12 13" key="1">
    <citation type="submission" date="2023-10" db="EMBL/GenBank/DDBJ databases">
        <title>Comparative genomics analysis reveals potential genetic determinants of host preference in Cryptosporidium xiaoi.</title>
        <authorList>
            <person name="Xiao L."/>
            <person name="Li J."/>
        </authorList>
    </citation>
    <scope>NUCLEOTIDE SEQUENCE [LARGE SCALE GENOMIC DNA]</scope>
    <source>
        <strain evidence="12 13">52996</strain>
    </source>
</reference>
<dbReference type="GO" id="GO:0006364">
    <property type="term" value="P:rRNA processing"/>
    <property type="evidence" value="ECO:0007669"/>
    <property type="project" value="UniProtKB-KW"/>
</dbReference>
<feature type="region of interest" description="Disordered" evidence="10">
    <location>
        <begin position="255"/>
        <end position="291"/>
    </location>
</feature>
<evidence type="ECO:0000256" key="7">
    <source>
        <dbReference type="ARBA" id="ARBA00022839"/>
    </source>
</evidence>
<keyword evidence="8" id="KW-0539">Nucleus</keyword>
<dbReference type="Gene3D" id="3.30.420.10">
    <property type="entry name" value="Ribonuclease H-like superfamily/Ribonuclease H"/>
    <property type="match status" value="1"/>
</dbReference>
<dbReference type="PANTHER" id="PTHR12801">
    <property type="entry name" value="RNA EXONUCLEASE REXO1 / RECO3 FAMILY MEMBER-RELATED"/>
    <property type="match status" value="1"/>
</dbReference>
<dbReference type="AlphaFoldDB" id="A0AAV9XUK5"/>
<comment type="similarity">
    <text evidence="2">Belongs to the REXO4 family.</text>
</comment>
<feature type="compositionally biased region" description="Basic and acidic residues" evidence="10">
    <location>
        <begin position="219"/>
        <end position="231"/>
    </location>
</feature>
<protein>
    <recommendedName>
        <fullName evidence="3">RNA exonuclease 4</fullName>
    </recommendedName>
</protein>
<evidence type="ECO:0000256" key="9">
    <source>
        <dbReference type="ARBA" id="ARBA00025599"/>
    </source>
</evidence>
<evidence type="ECO:0000256" key="2">
    <source>
        <dbReference type="ARBA" id="ARBA00010489"/>
    </source>
</evidence>
<comment type="caution">
    <text evidence="12">The sequence shown here is derived from an EMBL/GenBank/DDBJ whole genome shotgun (WGS) entry which is preliminary data.</text>
</comment>
<evidence type="ECO:0000256" key="4">
    <source>
        <dbReference type="ARBA" id="ARBA00022552"/>
    </source>
</evidence>
<feature type="domain" description="Exonuclease" evidence="11">
    <location>
        <begin position="8"/>
        <end position="195"/>
    </location>
</feature>
<evidence type="ECO:0000256" key="5">
    <source>
        <dbReference type="ARBA" id="ARBA00022722"/>
    </source>
</evidence>
<dbReference type="SUPFAM" id="SSF53098">
    <property type="entry name" value="Ribonuclease H-like"/>
    <property type="match status" value="1"/>
</dbReference>
<keyword evidence="6" id="KW-0378">Hydrolase</keyword>
<sequence>MYNSSLPRAISIDCEMVGCGTKGEISILGRIAVVNDRMELLMDAFVRPSRRVTNFRTRWSGLTWNVLKNGEPFESIRSRFLQIVDHYKKTSSAGLVFVGHDVSNDFKVIEWSPSDSDIRDTSTYVPLRKTLVKILLEKGEIDSSQKDSLLKQKPSLKTLSKFILNRNIQQGSHCPREDAMSAMMLYLKVRDRWESSILCNKTIRISSLNSNLDAETDNEEKGRDGTKDRSNHHSTPSTGITCYEMLNSTLTPLRARESSSLRNVNTSFEKKNHSKKNISRCKNSKKRSKHS</sequence>